<dbReference type="InterPro" id="IPR036388">
    <property type="entry name" value="WH-like_DNA-bd_sf"/>
</dbReference>
<dbReference type="Pfam" id="PF12257">
    <property type="entry name" value="IML1"/>
    <property type="match status" value="1"/>
</dbReference>
<feature type="region of interest" description="Disordered" evidence="5">
    <location>
        <begin position="1149"/>
        <end position="1189"/>
    </location>
</feature>
<dbReference type="InterPro" id="IPR000591">
    <property type="entry name" value="DEP_dom"/>
</dbReference>
<evidence type="ECO:0000256" key="4">
    <source>
        <dbReference type="ARBA" id="ARBA00021881"/>
    </source>
</evidence>
<comment type="similarity">
    <text evidence="2">Belongs to the IML1 family.</text>
</comment>
<dbReference type="GO" id="GO:1990130">
    <property type="term" value="C:GATOR1 complex"/>
    <property type="evidence" value="ECO:0007669"/>
    <property type="project" value="TreeGrafter"/>
</dbReference>
<dbReference type="GO" id="GO:0010508">
    <property type="term" value="P:positive regulation of autophagy"/>
    <property type="evidence" value="ECO:0007669"/>
    <property type="project" value="TreeGrafter"/>
</dbReference>
<feature type="compositionally biased region" description="Polar residues" evidence="5">
    <location>
        <begin position="662"/>
        <end position="683"/>
    </location>
</feature>
<evidence type="ECO:0000256" key="1">
    <source>
        <dbReference type="ARBA" id="ARBA00004148"/>
    </source>
</evidence>
<evidence type="ECO:0000313" key="8">
    <source>
        <dbReference type="Proteomes" id="UP000789706"/>
    </source>
</evidence>
<feature type="compositionally biased region" description="Basic and acidic residues" evidence="5">
    <location>
        <begin position="610"/>
        <end position="624"/>
    </location>
</feature>
<feature type="region of interest" description="Disordered" evidence="5">
    <location>
        <begin position="590"/>
        <end position="685"/>
    </location>
</feature>
<sequence length="1436" mass="166641">MTTSTPSLKKALKLGIHNSENSKQEFIINPDCFPGIRPGQLLMIVPQNEEPDTRNNLIVRVNPFDKVTIDKPTQISISSDVAAAFGLKWFNVMVSEKSVEADYIEFCFRDQYIGRSDMWRLARSLKNTCVYQDKRIEFASCIRAQVKKIYVKGEQVKCGMITENTKAIFRSESAKLFIFVQMSREMWEFDEDGELYYEKAVGFFTELFHNWKEMGTNHVVSIVLFSRIFYDYDEDLKGDLDLWHDSTVINDHEKRLYKDFYKVIVDWETRSDWSTALKELKNELLNYQPSILLREKKRDDGVYKVLSGKNSYAFEGNILEAINLAMNPFDKHYVDRDLLRTGLSIVVVTPGCGRYEVDKKTLRVTTERFIDNGIGLDLVCLSKIPLHTVPLFKFKSLELSKAPIPEWFDQKTFGHKSQQVKDLMKPELRDPLDYDESPMEAKHTYYKTPDWIDCSFYSRHYDNPFKPDKFMTRCKMYEIQMMGIMEHEISSILIPYLNDSSDDIEKYDEQVFSAPSTNKLKQFSNISHNLDFTRPHDFAQLRYNDDHLISLQSQHSKNHPTELSRSLPKTLTSLMISNMHHDHYRQSNHVFKTPRLSGSNLIEPMTNSSNREKGLYRSHSHESFQEGNFKGKNQTEDDNESSFTSSNTMPMPIPDSQRSRRSTVNDSSPSGSFADSAKGSYSSDKSRYFPKQTLGVIASGPHYRSTLVNPCNPSKSSNRHGFGTHLRRWRHVFPRPLSKNSVKWTSLCTPACLPVTTDYFPPINEAGLYSENTYTISLEDSEYVTVTEEVKTENLLKEMICQRLAQGYQLIVPSSYMMNDSIKKQRLSVNSETLDNSSSFGNPEENLSKLLDISHPYYLSMGRHVHKLTYLPGQGVEVRIYIRKIQTDSNFIPYSCVVWPRCQKIYEPRKVHFSYPHTDYKWNYVDQLVCGYHNDLLEPLKFWRTRFLLIPMDNVPDTMNTADETLDAEEVRVNGIYRFIDLLEKAAWFPPHMRTEANNRESITPLKITTLDPSIFVKTPDSSYLRRMSVNPTDHRLTKDSNPVAIIQAMLNPAEGIVKDRHWHSKVYQNAIVGNEFVDWLLKKFSDIESRPDAVNFGNEMQEKGLIEHCTKRHQFSDEHFFYQIKENYAPRRPQKGWFMALFNHDHRKDSNKDDGNKDGNIKDGNSKDGNSKDGNIKDGNIKDGNIKDGNIKDGNIKDVIELSKAMLIDIDPSKTSDRRETAILHYDVIHNPDNCYHIQLNWLGCTARLIEDMLKKWSNATEKKGLKLVEVPVEQAMSLTENNPFQSPVAIKLAVQPPTLELPGKKLHPTINPHLYFETQLAKRFKFILDVEADSRFPDDIEIKYSYFKTPYKYSQYIHRSGVAFIQICNPGEGYLWVNNRLFTTHHNKILSNLQVNPDVLLREFQSFCENEVELRKFWEDVKNRILYIDEVEDL</sequence>
<feature type="domain" description="DEP" evidence="6">
    <location>
        <begin position="1058"/>
        <end position="1127"/>
    </location>
</feature>
<dbReference type="OrthoDB" id="39497at2759"/>
<dbReference type="PANTHER" id="PTHR13179">
    <property type="entry name" value="DEP DOMAIN CONTAINING PROTEIN 5"/>
    <property type="match status" value="1"/>
</dbReference>
<comment type="subcellular location">
    <subcellularLocation>
        <location evidence="1">Vacuole membrane</location>
        <topology evidence="1">Peripheral membrane protein</topology>
    </subcellularLocation>
</comment>
<dbReference type="SMART" id="SM00049">
    <property type="entry name" value="DEP"/>
    <property type="match status" value="1"/>
</dbReference>
<dbReference type="Pfam" id="PF23013">
    <property type="entry name" value="IML1_N"/>
    <property type="match status" value="1"/>
</dbReference>
<gene>
    <name evidence="7" type="ORF">DEBURN_LOCUS2756</name>
</gene>
<feature type="compositionally biased region" description="Polar residues" evidence="5">
    <location>
        <begin position="596"/>
        <end position="609"/>
    </location>
</feature>
<comment type="caution">
    <text evidence="7">The sequence shown here is derived from an EMBL/GenBank/DDBJ whole genome shotgun (WGS) entry which is preliminary data.</text>
</comment>
<dbReference type="PROSITE" id="PS50186">
    <property type="entry name" value="DEP"/>
    <property type="match status" value="1"/>
</dbReference>
<dbReference type="SUPFAM" id="SSF46785">
    <property type="entry name" value="Winged helix' DNA-binding domain"/>
    <property type="match status" value="1"/>
</dbReference>
<evidence type="ECO:0000256" key="5">
    <source>
        <dbReference type="SAM" id="MobiDB-lite"/>
    </source>
</evidence>
<dbReference type="GO" id="GO:0005096">
    <property type="term" value="F:GTPase activator activity"/>
    <property type="evidence" value="ECO:0007669"/>
    <property type="project" value="InterPro"/>
</dbReference>
<evidence type="ECO:0000259" key="6">
    <source>
        <dbReference type="PROSITE" id="PS50186"/>
    </source>
</evidence>
<evidence type="ECO:0000256" key="2">
    <source>
        <dbReference type="ARBA" id="ARBA00005643"/>
    </source>
</evidence>
<dbReference type="PANTHER" id="PTHR13179:SF8">
    <property type="entry name" value="GATOR COMPLEX PROTEIN DEPDC5"/>
    <property type="match status" value="1"/>
</dbReference>
<dbReference type="Gene3D" id="1.10.10.10">
    <property type="entry name" value="Winged helix-like DNA-binding domain superfamily/Winged helix DNA-binding domain"/>
    <property type="match status" value="1"/>
</dbReference>
<dbReference type="Proteomes" id="UP000789706">
    <property type="component" value="Unassembled WGS sequence"/>
</dbReference>
<evidence type="ECO:0000256" key="3">
    <source>
        <dbReference type="ARBA" id="ARBA00018529"/>
    </source>
</evidence>
<reference evidence="7" key="1">
    <citation type="submission" date="2021-06" db="EMBL/GenBank/DDBJ databases">
        <authorList>
            <person name="Kallberg Y."/>
            <person name="Tangrot J."/>
            <person name="Rosling A."/>
        </authorList>
    </citation>
    <scope>NUCLEOTIDE SEQUENCE</scope>
    <source>
        <strain evidence="7">AZ414A</strain>
    </source>
</reference>
<dbReference type="CDD" id="cd04449">
    <property type="entry name" value="DEP_DEPDC5-like"/>
    <property type="match status" value="1"/>
</dbReference>
<dbReference type="GO" id="GO:0005774">
    <property type="term" value="C:vacuolar membrane"/>
    <property type="evidence" value="ECO:0007669"/>
    <property type="project" value="UniProtKB-SubCell"/>
</dbReference>
<dbReference type="EMBL" id="CAJVPK010000157">
    <property type="protein sequence ID" value="CAG8462546.1"/>
    <property type="molecule type" value="Genomic_DNA"/>
</dbReference>
<dbReference type="Pfam" id="PF00610">
    <property type="entry name" value="DEP"/>
    <property type="match status" value="1"/>
</dbReference>
<name>A0A9N8VQA4_9GLOM</name>
<protein>
    <recommendedName>
        <fullName evidence="3">Vacuolar membrane-associated protein IML1</fullName>
    </recommendedName>
    <alternativeName>
        <fullName evidence="4">Vacuolar membrane-associated protein iml1</fullName>
    </alternativeName>
</protein>
<dbReference type="InterPro" id="IPR045838">
    <property type="entry name" value="DEPDC5_CTD"/>
</dbReference>
<dbReference type="InterPro" id="IPR036390">
    <property type="entry name" value="WH_DNA-bd_sf"/>
</dbReference>
<dbReference type="GO" id="GO:1904262">
    <property type="term" value="P:negative regulation of TORC1 signaling"/>
    <property type="evidence" value="ECO:0007669"/>
    <property type="project" value="TreeGrafter"/>
</dbReference>
<dbReference type="GO" id="GO:0035556">
    <property type="term" value="P:intracellular signal transduction"/>
    <property type="evidence" value="ECO:0007669"/>
    <property type="project" value="InterPro"/>
</dbReference>
<keyword evidence="8" id="KW-1185">Reference proteome</keyword>
<dbReference type="InterPro" id="IPR055213">
    <property type="entry name" value="IML1_double_psi_beta_barrel"/>
</dbReference>
<evidence type="ECO:0000313" key="7">
    <source>
        <dbReference type="EMBL" id="CAG8462546.1"/>
    </source>
</evidence>
<accession>A0A9N8VQA4</accession>
<proteinExistence type="inferred from homology"/>
<dbReference type="InterPro" id="IPR027244">
    <property type="entry name" value="IML1"/>
</dbReference>
<organism evidence="7 8">
    <name type="scientific">Diversispora eburnea</name>
    <dbReference type="NCBI Taxonomy" id="1213867"/>
    <lineage>
        <taxon>Eukaryota</taxon>
        <taxon>Fungi</taxon>
        <taxon>Fungi incertae sedis</taxon>
        <taxon>Mucoromycota</taxon>
        <taxon>Glomeromycotina</taxon>
        <taxon>Glomeromycetes</taxon>
        <taxon>Diversisporales</taxon>
        <taxon>Diversisporaceae</taxon>
        <taxon>Diversispora</taxon>
    </lineage>
</organism>
<dbReference type="InterPro" id="IPR048255">
    <property type="entry name" value="IML1_N"/>
</dbReference>
<dbReference type="Pfam" id="PF19418">
    <property type="entry name" value="DEPDC5_CTD"/>
    <property type="match status" value="1"/>
</dbReference>